<dbReference type="EMBL" id="JACMHY010000002">
    <property type="protein sequence ID" value="MBC2865078.1"/>
    <property type="molecule type" value="Genomic_DNA"/>
</dbReference>
<dbReference type="Proteomes" id="UP000517694">
    <property type="component" value="Unassembled WGS sequence"/>
</dbReference>
<sequence>MSTPLVEDTSDDHYVLDILDITLNPTLPRLGHRLRCTMDGYLKEPVDLTRVTCNVVMKIGPVKMLDRTYRLPELLAGMGAGLCGDLRPDAGPWKQTWDLQIPRTVPVARHRIVLRARTGDGKDFLALNIPVDFSHRFRPFAPGDPTGSPHRAVPVRDLSWSL</sequence>
<gene>
    <name evidence="2" type="ORF">H1R13_08740</name>
</gene>
<accession>A0A7X1I203</accession>
<dbReference type="RefSeq" id="WP_185947071.1">
    <property type="nucleotide sequence ID" value="NZ_JACMHY010000002.1"/>
</dbReference>
<feature type="region of interest" description="Disordered" evidence="1">
    <location>
        <begin position="140"/>
        <end position="162"/>
    </location>
</feature>
<name>A0A7X1I203_9ACTN</name>
<keyword evidence="3" id="KW-1185">Reference proteome</keyword>
<organism evidence="2 3">
    <name type="scientific">Streptomyces mexicanus</name>
    <dbReference type="NCBI Taxonomy" id="178566"/>
    <lineage>
        <taxon>Bacteria</taxon>
        <taxon>Bacillati</taxon>
        <taxon>Actinomycetota</taxon>
        <taxon>Actinomycetes</taxon>
        <taxon>Kitasatosporales</taxon>
        <taxon>Streptomycetaceae</taxon>
        <taxon>Streptomyces</taxon>
    </lineage>
</organism>
<dbReference type="AlphaFoldDB" id="A0A7X1I203"/>
<comment type="caution">
    <text evidence="2">The sequence shown here is derived from an EMBL/GenBank/DDBJ whole genome shotgun (WGS) entry which is preliminary data.</text>
</comment>
<evidence type="ECO:0000256" key="1">
    <source>
        <dbReference type="SAM" id="MobiDB-lite"/>
    </source>
</evidence>
<evidence type="ECO:0000313" key="3">
    <source>
        <dbReference type="Proteomes" id="UP000517694"/>
    </source>
</evidence>
<proteinExistence type="predicted"/>
<reference evidence="2 3" key="1">
    <citation type="submission" date="2020-08" db="EMBL/GenBank/DDBJ databases">
        <title>Whole-Genome Sequence of French Clinical Streptomyces mexicanus Strain Q0842.</title>
        <authorList>
            <person name="Boxberger M."/>
            <person name="La Scola B."/>
        </authorList>
    </citation>
    <scope>NUCLEOTIDE SEQUENCE [LARGE SCALE GENOMIC DNA]</scope>
    <source>
        <strain evidence="2 3">Marseille-Q0842</strain>
    </source>
</reference>
<protein>
    <submittedName>
        <fullName evidence="2">Uncharacterized protein</fullName>
    </submittedName>
</protein>
<evidence type="ECO:0000313" key="2">
    <source>
        <dbReference type="EMBL" id="MBC2865078.1"/>
    </source>
</evidence>